<feature type="binding site" evidence="7">
    <location>
        <position position="169"/>
    </location>
    <ligand>
        <name>FMN</name>
        <dbReference type="ChEBI" id="CHEBI:58210"/>
    </ligand>
</feature>
<dbReference type="InterPro" id="IPR008259">
    <property type="entry name" value="FMN_hydac_DH_AS"/>
</dbReference>
<dbReference type="VEuPathDB" id="FungiDB:HMPREF1541_05336"/>
<dbReference type="Pfam" id="PF01070">
    <property type="entry name" value="FMN_dh"/>
    <property type="match status" value="1"/>
</dbReference>
<comment type="similarity">
    <text evidence="5">Belongs to the FMN-dependent alpha-hydroxy acid dehydrogenase family.</text>
</comment>
<feature type="binding site" evidence="7">
    <location>
        <begin position="85"/>
        <end position="87"/>
    </location>
    <ligand>
        <name>FMN</name>
        <dbReference type="ChEBI" id="CHEBI:58210"/>
    </ligand>
</feature>
<feature type="binding site" evidence="7">
    <location>
        <position position="256"/>
    </location>
    <ligand>
        <name>FMN</name>
        <dbReference type="ChEBI" id="CHEBI:58210"/>
    </ligand>
</feature>
<dbReference type="RefSeq" id="XP_008717899.1">
    <property type="nucleotide sequence ID" value="XM_008719677.1"/>
</dbReference>
<feature type="binding site" evidence="7">
    <location>
        <position position="114"/>
    </location>
    <ligand>
        <name>FMN</name>
        <dbReference type="ChEBI" id="CHEBI:58210"/>
    </ligand>
</feature>
<evidence type="ECO:0000256" key="5">
    <source>
        <dbReference type="ARBA" id="ARBA00024042"/>
    </source>
</evidence>
<accession>W2RTR9</accession>
<feature type="binding site" evidence="7">
    <location>
        <position position="32"/>
    </location>
    <ligand>
        <name>glyoxylate</name>
        <dbReference type="ChEBI" id="CHEBI:36655"/>
    </ligand>
</feature>
<feature type="binding site" evidence="7">
    <location>
        <position position="178"/>
    </location>
    <ligand>
        <name>glyoxylate</name>
        <dbReference type="ChEBI" id="CHEBI:36655"/>
    </ligand>
</feature>
<feature type="binding site" evidence="7">
    <location>
        <position position="280"/>
    </location>
    <ligand>
        <name>glyoxylate</name>
        <dbReference type="ChEBI" id="CHEBI:36655"/>
    </ligand>
</feature>
<dbReference type="FunFam" id="3.20.20.70:FF:000029">
    <property type="entry name" value="L-lactate dehydrogenase"/>
    <property type="match status" value="1"/>
</dbReference>
<comment type="cofactor">
    <cofactor evidence="1">
        <name>FMN</name>
        <dbReference type="ChEBI" id="CHEBI:58210"/>
    </cofactor>
</comment>
<dbReference type="OrthoDB" id="1925334at2759"/>
<keyword evidence="10" id="KW-1185">Reference proteome</keyword>
<feature type="binding site" evidence="7">
    <location>
        <position position="141"/>
    </location>
    <ligand>
        <name>FMN</name>
        <dbReference type="ChEBI" id="CHEBI:58210"/>
    </ligand>
</feature>
<evidence type="ECO:0000256" key="3">
    <source>
        <dbReference type="ARBA" id="ARBA00022643"/>
    </source>
</evidence>
<evidence type="ECO:0000256" key="4">
    <source>
        <dbReference type="ARBA" id="ARBA00023002"/>
    </source>
</evidence>
<evidence type="ECO:0000313" key="10">
    <source>
        <dbReference type="Proteomes" id="UP000030752"/>
    </source>
</evidence>
<reference evidence="9 10" key="1">
    <citation type="submission" date="2013-03" db="EMBL/GenBank/DDBJ databases">
        <title>The Genome Sequence of Phialophora europaea CBS 101466.</title>
        <authorList>
            <consortium name="The Broad Institute Genomics Platform"/>
            <person name="Cuomo C."/>
            <person name="de Hoog S."/>
            <person name="Gorbushina A."/>
            <person name="Walker B."/>
            <person name="Young S.K."/>
            <person name="Zeng Q."/>
            <person name="Gargeya S."/>
            <person name="Fitzgerald M."/>
            <person name="Haas B."/>
            <person name="Abouelleil A."/>
            <person name="Allen A.W."/>
            <person name="Alvarado L."/>
            <person name="Arachchi H.M."/>
            <person name="Berlin A.M."/>
            <person name="Chapman S.B."/>
            <person name="Gainer-Dewar J."/>
            <person name="Goldberg J."/>
            <person name="Griggs A."/>
            <person name="Gujja S."/>
            <person name="Hansen M."/>
            <person name="Howarth C."/>
            <person name="Imamovic A."/>
            <person name="Ireland A."/>
            <person name="Larimer J."/>
            <person name="McCowan C."/>
            <person name="Murphy C."/>
            <person name="Pearson M."/>
            <person name="Poon T.W."/>
            <person name="Priest M."/>
            <person name="Roberts A."/>
            <person name="Saif S."/>
            <person name="Shea T."/>
            <person name="Sisk P."/>
            <person name="Sykes S."/>
            <person name="Wortman J."/>
            <person name="Nusbaum C."/>
            <person name="Birren B."/>
        </authorList>
    </citation>
    <scope>NUCLEOTIDE SEQUENCE [LARGE SCALE GENOMIC DNA]</scope>
    <source>
        <strain evidence="9 10">CBS 101466</strain>
    </source>
</reference>
<evidence type="ECO:0000259" key="8">
    <source>
        <dbReference type="PROSITE" id="PS51349"/>
    </source>
</evidence>
<dbReference type="PIRSF" id="PIRSF000138">
    <property type="entry name" value="Al-hdrx_acd_dh"/>
    <property type="match status" value="1"/>
</dbReference>
<proteinExistence type="inferred from homology"/>
<dbReference type="PROSITE" id="PS00557">
    <property type="entry name" value="FMN_HYDROXY_ACID_DH_1"/>
    <property type="match status" value="1"/>
</dbReference>
<dbReference type="PANTHER" id="PTHR10578">
    <property type="entry name" value="S -2-HYDROXY-ACID OXIDASE-RELATED"/>
    <property type="match status" value="1"/>
</dbReference>
<dbReference type="SUPFAM" id="SSF51395">
    <property type="entry name" value="FMN-linked oxidoreductases"/>
    <property type="match status" value="1"/>
</dbReference>
<dbReference type="InterPro" id="IPR037396">
    <property type="entry name" value="FMN_HAD"/>
</dbReference>
<sequence>MVVEADSETEPITIDEIKTIAKKKLSKQAWDYYITGVGPELTLQRNEAIFDKLFLRPRVLRNVSGVDTTTTIFGKRYAFPVAIAPSAYQKLCHENGEVAMSRAARKLGTNFILSSNATTSMEEVMQESPASTAQAPNFWFQLYVLRNRAVAAELIRKAETAGYEALCVTVDTPIMGNRLHERRAPMTLPPHLTRANLSTEKGSGSSKIRLVLTAKTAAEAKRISEQHSANLNDDTLTWEEFIPWLKAQTKLKIVLKGVLTAEDALLAAELGVDGIVVSNHGGRQLDGVPSTLETLPEIAAAVKGRIPVVFDGGITKGSDVFKALALGADLCLIGRSALWGLAYKGQEGVEDVLHLLERDLWRTMVLMGARSVQQISRDMLGVAKKDDFGIAKL</sequence>
<dbReference type="GeneID" id="19972675"/>
<feature type="binding site" evidence="7">
    <location>
        <position position="278"/>
    </location>
    <ligand>
        <name>FMN</name>
        <dbReference type="ChEBI" id="CHEBI:58210"/>
    </ligand>
</feature>
<dbReference type="GO" id="GO:0016614">
    <property type="term" value="F:oxidoreductase activity, acting on CH-OH group of donors"/>
    <property type="evidence" value="ECO:0007669"/>
    <property type="project" value="UniProtKB-ARBA"/>
</dbReference>
<protein>
    <recommendedName>
        <fullName evidence="8">FMN hydroxy acid dehydrogenase domain-containing protein</fullName>
    </recommendedName>
</protein>
<keyword evidence="3 7" id="KW-0288">FMN</keyword>
<dbReference type="eggNOG" id="KOG0538">
    <property type="taxonomic scope" value="Eukaryota"/>
</dbReference>
<dbReference type="CDD" id="cd02809">
    <property type="entry name" value="alpha_hydroxyacid_oxid_FMN"/>
    <property type="match status" value="1"/>
</dbReference>
<dbReference type="STRING" id="1220924.W2RTR9"/>
<name>W2RTR9_CYPE1</name>
<feature type="active site" description="Proton acceptor" evidence="6">
    <location>
        <position position="280"/>
    </location>
</feature>
<keyword evidence="4" id="KW-0560">Oxidoreductase</keyword>
<evidence type="ECO:0000256" key="2">
    <source>
        <dbReference type="ARBA" id="ARBA00022630"/>
    </source>
</evidence>
<dbReference type="PROSITE" id="PS51349">
    <property type="entry name" value="FMN_HYDROXY_ACID_DH_2"/>
    <property type="match status" value="1"/>
</dbReference>
<keyword evidence="2 7" id="KW-0285">Flavoprotein</keyword>
<dbReference type="InterPro" id="IPR000262">
    <property type="entry name" value="FMN-dep_DH"/>
</dbReference>
<evidence type="ECO:0000256" key="7">
    <source>
        <dbReference type="PIRSR" id="PIRSR000138-2"/>
    </source>
</evidence>
<feature type="binding site" evidence="7">
    <location>
        <position position="143"/>
    </location>
    <ligand>
        <name>glyoxylate</name>
        <dbReference type="ChEBI" id="CHEBI:36655"/>
    </ligand>
</feature>
<dbReference type="InterPro" id="IPR013785">
    <property type="entry name" value="Aldolase_TIM"/>
</dbReference>
<evidence type="ECO:0000256" key="6">
    <source>
        <dbReference type="PIRSR" id="PIRSR000138-1"/>
    </source>
</evidence>
<dbReference type="AlphaFoldDB" id="W2RTR9"/>
<dbReference type="HOGENOM" id="CLU_020639_0_0_1"/>
<evidence type="ECO:0000256" key="1">
    <source>
        <dbReference type="ARBA" id="ARBA00001917"/>
    </source>
</evidence>
<organism evidence="9 10">
    <name type="scientific">Cyphellophora europaea (strain CBS 101466)</name>
    <name type="common">Phialophora europaea</name>
    <dbReference type="NCBI Taxonomy" id="1220924"/>
    <lineage>
        <taxon>Eukaryota</taxon>
        <taxon>Fungi</taxon>
        <taxon>Dikarya</taxon>
        <taxon>Ascomycota</taxon>
        <taxon>Pezizomycotina</taxon>
        <taxon>Eurotiomycetes</taxon>
        <taxon>Chaetothyriomycetidae</taxon>
        <taxon>Chaetothyriales</taxon>
        <taxon>Cyphellophoraceae</taxon>
        <taxon>Cyphellophora</taxon>
    </lineage>
</organism>
<dbReference type="Gene3D" id="3.20.20.70">
    <property type="entry name" value="Aldolase class I"/>
    <property type="match status" value="1"/>
</dbReference>
<evidence type="ECO:0000313" key="9">
    <source>
        <dbReference type="EMBL" id="ETN39114.1"/>
    </source>
</evidence>
<feature type="domain" description="FMN hydroxy acid dehydrogenase" evidence="8">
    <location>
        <begin position="6"/>
        <end position="385"/>
    </location>
</feature>
<dbReference type="Proteomes" id="UP000030752">
    <property type="component" value="Unassembled WGS sequence"/>
</dbReference>
<dbReference type="InParanoid" id="W2RTR9"/>
<feature type="binding site" evidence="7">
    <location>
        <position position="283"/>
    </location>
    <ligand>
        <name>glyoxylate</name>
        <dbReference type="ChEBI" id="CHEBI:36655"/>
    </ligand>
</feature>
<dbReference type="EMBL" id="KB822721">
    <property type="protein sequence ID" value="ETN39114.1"/>
    <property type="molecule type" value="Genomic_DNA"/>
</dbReference>
<dbReference type="GO" id="GO:0010181">
    <property type="term" value="F:FMN binding"/>
    <property type="evidence" value="ECO:0007669"/>
    <property type="project" value="InterPro"/>
</dbReference>
<dbReference type="PANTHER" id="PTHR10578:SF149">
    <property type="entry name" value="2-HYDROXYACID OXIDASE 2"/>
    <property type="match status" value="1"/>
</dbReference>
<gene>
    <name evidence="9" type="ORF">HMPREF1541_05336</name>
</gene>
<dbReference type="InterPro" id="IPR012133">
    <property type="entry name" value="Alpha-hydoxy_acid_DH_FMN"/>
</dbReference>
<feature type="binding site" evidence="7">
    <location>
        <begin position="334"/>
        <end position="335"/>
    </location>
    <ligand>
        <name>FMN</name>
        <dbReference type="ChEBI" id="CHEBI:58210"/>
    </ligand>
</feature>